<keyword evidence="3" id="KW-0805">Transcription regulation</keyword>
<accession>A0AAD6VXY1</accession>
<dbReference type="Pfam" id="PF00249">
    <property type="entry name" value="Myb_DNA-binding"/>
    <property type="match status" value="1"/>
</dbReference>
<dbReference type="InterPro" id="IPR001005">
    <property type="entry name" value="SANT/Myb"/>
</dbReference>
<keyword evidence="5" id="KW-0010">Activator</keyword>
<keyword evidence="11" id="KW-1185">Reference proteome</keyword>
<dbReference type="Gene3D" id="1.10.10.60">
    <property type="entry name" value="Homeodomain-like"/>
    <property type="match status" value="1"/>
</dbReference>
<evidence type="ECO:0008006" key="12">
    <source>
        <dbReference type="Google" id="ProtNLM"/>
    </source>
</evidence>
<evidence type="ECO:0000256" key="4">
    <source>
        <dbReference type="ARBA" id="ARBA00023125"/>
    </source>
</evidence>
<sequence length="407" mass="47806">MVSSSGIRKGAWTREEDILLRDCVEKYGERRWHQVSPRAALNRCGKSCRLRWLNYLKPGIKRGRYSKDEEDLIIKLHSMYASATCSTSDFHPQTAKRFDSVSFAAFRLRCPDFLLQTAKRFDSLSFAAFRLRCPDFLPQTVKRFDSVSFAVFRLRCPGSRNSVAFKFRVIPLEHVCFCYLFYIRILPIKAKRFDSASFAAFRLRCLGCRNSVAFEFRVSFADFRVRCPGCRNSVGFEFPVIPLKHVGFRYLFYIRLLPQTAKRFDSVSFAAFRLRCAGFRNSVGFEFRVIPLEHVCFCYLFYIRLLPQTAKRFDLHVCFCYLFYIRLLPQTAKHFESVIFATLRLRYPDFLPQTVKRYDSLSFAAFRLRCPGCRNSIGFEFRVIRLEHVCFCYLFNIKLYSATGEML</sequence>
<evidence type="ECO:0000256" key="5">
    <source>
        <dbReference type="ARBA" id="ARBA00023159"/>
    </source>
</evidence>
<dbReference type="EMBL" id="JAQIZT010000006">
    <property type="protein sequence ID" value="KAJ6991772.1"/>
    <property type="molecule type" value="Genomic_DNA"/>
</dbReference>
<dbReference type="GO" id="GO:0005634">
    <property type="term" value="C:nucleus"/>
    <property type="evidence" value="ECO:0007669"/>
    <property type="project" value="UniProtKB-SubCell"/>
</dbReference>
<comment type="subcellular location">
    <subcellularLocation>
        <location evidence="1">Nucleus</location>
    </subcellularLocation>
</comment>
<evidence type="ECO:0000256" key="3">
    <source>
        <dbReference type="ARBA" id="ARBA00023015"/>
    </source>
</evidence>
<dbReference type="PROSITE" id="PS51294">
    <property type="entry name" value="HTH_MYB"/>
    <property type="match status" value="1"/>
</dbReference>
<dbReference type="PANTHER" id="PTHR47999:SF24">
    <property type="entry name" value="TRANSCRIPTION FACTOR MYB90"/>
    <property type="match status" value="1"/>
</dbReference>
<gene>
    <name evidence="10" type="ORF">NC653_015188</name>
</gene>
<dbReference type="CDD" id="cd00167">
    <property type="entry name" value="SANT"/>
    <property type="match status" value="1"/>
</dbReference>
<keyword evidence="2" id="KW-0677">Repeat</keyword>
<evidence type="ECO:0000313" key="11">
    <source>
        <dbReference type="Proteomes" id="UP001164929"/>
    </source>
</evidence>
<evidence type="ECO:0000256" key="6">
    <source>
        <dbReference type="ARBA" id="ARBA00023163"/>
    </source>
</evidence>
<organism evidence="10 11">
    <name type="scientific">Populus alba x Populus x berolinensis</name>
    <dbReference type="NCBI Taxonomy" id="444605"/>
    <lineage>
        <taxon>Eukaryota</taxon>
        <taxon>Viridiplantae</taxon>
        <taxon>Streptophyta</taxon>
        <taxon>Embryophyta</taxon>
        <taxon>Tracheophyta</taxon>
        <taxon>Spermatophyta</taxon>
        <taxon>Magnoliopsida</taxon>
        <taxon>eudicotyledons</taxon>
        <taxon>Gunneridae</taxon>
        <taxon>Pentapetalae</taxon>
        <taxon>rosids</taxon>
        <taxon>fabids</taxon>
        <taxon>Malpighiales</taxon>
        <taxon>Salicaceae</taxon>
        <taxon>Saliceae</taxon>
        <taxon>Populus</taxon>
    </lineage>
</organism>
<evidence type="ECO:0000256" key="1">
    <source>
        <dbReference type="ARBA" id="ARBA00004123"/>
    </source>
</evidence>
<evidence type="ECO:0000259" key="8">
    <source>
        <dbReference type="PROSITE" id="PS50090"/>
    </source>
</evidence>
<proteinExistence type="predicted"/>
<evidence type="ECO:0000313" key="10">
    <source>
        <dbReference type="EMBL" id="KAJ6991772.1"/>
    </source>
</evidence>
<dbReference type="SUPFAM" id="SSF46689">
    <property type="entry name" value="Homeodomain-like"/>
    <property type="match status" value="1"/>
</dbReference>
<feature type="domain" description="HTH myb-type" evidence="9">
    <location>
        <begin position="4"/>
        <end position="60"/>
    </location>
</feature>
<dbReference type="GO" id="GO:0080090">
    <property type="term" value="P:regulation of primary metabolic process"/>
    <property type="evidence" value="ECO:0007669"/>
    <property type="project" value="UniProtKB-ARBA"/>
</dbReference>
<dbReference type="InterPro" id="IPR015495">
    <property type="entry name" value="Myb_TF_plants"/>
</dbReference>
<evidence type="ECO:0000256" key="7">
    <source>
        <dbReference type="ARBA" id="ARBA00023242"/>
    </source>
</evidence>
<protein>
    <recommendedName>
        <fullName evidence="12">MYB transcription factor</fullName>
    </recommendedName>
</protein>
<keyword evidence="4" id="KW-0238">DNA-binding</keyword>
<dbReference type="PROSITE" id="PS50090">
    <property type="entry name" value="MYB_LIKE"/>
    <property type="match status" value="1"/>
</dbReference>
<dbReference type="SMART" id="SM00717">
    <property type="entry name" value="SANT"/>
    <property type="match status" value="2"/>
</dbReference>
<feature type="domain" description="Myb-like" evidence="8">
    <location>
        <begin position="4"/>
        <end position="56"/>
    </location>
</feature>
<dbReference type="InterPro" id="IPR017930">
    <property type="entry name" value="Myb_dom"/>
</dbReference>
<dbReference type="PANTHER" id="PTHR47999">
    <property type="entry name" value="TRANSCRIPTION FACTOR MYB8-RELATED-RELATED"/>
    <property type="match status" value="1"/>
</dbReference>
<dbReference type="GO" id="GO:0003677">
    <property type="term" value="F:DNA binding"/>
    <property type="evidence" value="ECO:0007669"/>
    <property type="project" value="UniProtKB-KW"/>
</dbReference>
<reference evidence="10" key="1">
    <citation type="journal article" date="2023" name="Mol. Ecol. Resour.">
        <title>Chromosome-level genome assembly of a triploid poplar Populus alba 'Berolinensis'.</title>
        <authorList>
            <person name="Chen S."/>
            <person name="Yu Y."/>
            <person name="Wang X."/>
            <person name="Wang S."/>
            <person name="Zhang T."/>
            <person name="Zhou Y."/>
            <person name="He R."/>
            <person name="Meng N."/>
            <person name="Wang Y."/>
            <person name="Liu W."/>
            <person name="Liu Z."/>
            <person name="Liu J."/>
            <person name="Guo Q."/>
            <person name="Huang H."/>
            <person name="Sederoff R.R."/>
            <person name="Wang G."/>
            <person name="Qu G."/>
            <person name="Chen S."/>
        </authorList>
    </citation>
    <scope>NUCLEOTIDE SEQUENCE</scope>
    <source>
        <strain evidence="10">SC-2020</strain>
    </source>
</reference>
<evidence type="ECO:0000259" key="9">
    <source>
        <dbReference type="PROSITE" id="PS51294"/>
    </source>
</evidence>
<evidence type="ECO:0000256" key="2">
    <source>
        <dbReference type="ARBA" id="ARBA00022737"/>
    </source>
</evidence>
<keyword evidence="6" id="KW-0804">Transcription</keyword>
<dbReference type="FunFam" id="1.10.10.60:FF:000218">
    <property type="entry name" value="Myb transcription factor"/>
    <property type="match status" value="1"/>
</dbReference>
<dbReference type="AlphaFoldDB" id="A0AAD6VXY1"/>
<dbReference type="InterPro" id="IPR009057">
    <property type="entry name" value="Homeodomain-like_sf"/>
</dbReference>
<dbReference type="Proteomes" id="UP001164929">
    <property type="component" value="Chromosome 6"/>
</dbReference>
<keyword evidence="7" id="KW-0539">Nucleus</keyword>
<comment type="caution">
    <text evidence="10">The sequence shown here is derived from an EMBL/GenBank/DDBJ whole genome shotgun (WGS) entry which is preliminary data.</text>
</comment>
<name>A0AAD6VXY1_9ROSI</name>